<dbReference type="InterPro" id="IPR036291">
    <property type="entry name" value="NAD(P)-bd_dom_sf"/>
</dbReference>
<evidence type="ECO:0000256" key="1">
    <source>
        <dbReference type="ARBA" id="ARBA00001947"/>
    </source>
</evidence>
<keyword evidence="4 6" id="KW-0862">Zinc</keyword>
<dbReference type="InterPro" id="IPR011032">
    <property type="entry name" value="GroES-like_sf"/>
</dbReference>
<evidence type="ECO:0000256" key="3">
    <source>
        <dbReference type="ARBA" id="ARBA00022723"/>
    </source>
</evidence>
<proteinExistence type="inferred from homology"/>
<dbReference type="STRING" id="669874.A0A1E4TVV0"/>
<dbReference type="PANTHER" id="PTHR42813:SF4">
    <property type="entry name" value="NADP-DEPENDENT ISOPROPANOL DEHYDROGENASE"/>
    <property type="match status" value="1"/>
</dbReference>
<accession>A0A1E4TVV0</accession>
<evidence type="ECO:0000256" key="2">
    <source>
        <dbReference type="ARBA" id="ARBA00008072"/>
    </source>
</evidence>
<evidence type="ECO:0008006" key="11">
    <source>
        <dbReference type="Google" id="ProtNLM"/>
    </source>
</evidence>
<dbReference type="PROSITE" id="PS00059">
    <property type="entry name" value="ADH_ZINC"/>
    <property type="match status" value="1"/>
</dbReference>
<dbReference type="PANTHER" id="PTHR42813">
    <property type="entry name" value="ZINC-TYPE ALCOHOL DEHYDROGENASE-LIKE"/>
    <property type="match status" value="1"/>
</dbReference>
<comment type="cofactor">
    <cofactor evidence="1 6">
        <name>Zn(2+)</name>
        <dbReference type="ChEBI" id="CHEBI:29105"/>
    </cofactor>
</comment>
<feature type="domain" description="Alcohol dehydrogenase-like N-terminal" evidence="8">
    <location>
        <begin position="25"/>
        <end position="136"/>
    </location>
</feature>
<dbReference type="GO" id="GO:0016491">
    <property type="term" value="F:oxidoreductase activity"/>
    <property type="evidence" value="ECO:0007669"/>
    <property type="project" value="UniProtKB-KW"/>
</dbReference>
<dbReference type="GO" id="GO:0008270">
    <property type="term" value="F:zinc ion binding"/>
    <property type="evidence" value="ECO:0007669"/>
    <property type="project" value="InterPro"/>
</dbReference>
<dbReference type="CDD" id="cd08286">
    <property type="entry name" value="FDH_like_ADH2"/>
    <property type="match status" value="1"/>
</dbReference>
<dbReference type="Pfam" id="PF00107">
    <property type="entry name" value="ADH_zinc_N"/>
    <property type="match status" value="1"/>
</dbReference>
<keyword evidence="10" id="KW-1185">Reference proteome</keyword>
<evidence type="ECO:0000256" key="6">
    <source>
        <dbReference type="RuleBase" id="RU361277"/>
    </source>
</evidence>
<dbReference type="InterPro" id="IPR013154">
    <property type="entry name" value="ADH-like_N"/>
</dbReference>
<dbReference type="SUPFAM" id="SSF50129">
    <property type="entry name" value="GroES-like"/>
    <property type="match status" value="1"/>
</dbReference>
<dbReference type="Gene3D" id="3.40.50.720">
    <property type="entry name" value="NAD(P)-binding Rossmann-like Domain"/>
    <property type="match status" value="1"/>
</dbReference>
<protein>
    <recommendedName>
        <fullName evidence="11">Enoyl reductase (ER) domain-containing protein</fullName>
    </recommendedName>
</protein>
<evidence type="ECO:0000313" key="9">
    <source>
        <dbReference type="EMBL" id="ODV95859.1"/>
    </source>
</evidence>
<dbReference type="InterPro" id="IPR013149">
    <property type="entry name" value="ADH-like_C"/>
</dbReference>
<gene>
    <name evidence="9" type="ORF">PACTADRAFT_40827</name>
</gene>
<keyword evidence="3 6" id="KW-0479">Metal-binding</keyword>
<dbReference type="EMBL" id="KV454013">
    <property type="protein sequence ID" value="ODV95859.1"/>
    <property type="molecule type" value="Genomic_DNA"/>
</dbReference>
<name>A0A1E4TVV0_PACTA</name>
<dbReference type="Gene3D" id="3.90.180.10">
    <property type="entry name" value="Medium-chain alcohol dehydrogenases, catalytic domain"/>
    <property type="match status" value="1"/>
</dbReference>
<dbReference type="Proteomes" id="UP000094236">
    <property type="component" value="Unassembled WGS sequence"/>
</dbReference>
<evidence type="ECO:0000256" key="4">
    <source>
        <dbReference type="ARBA" id="ARBA00022833"/>
    </source>
</evidence>
<organism evidence="9 10">
    <name type="scientific">Pachysolen tannophilus NRRL Y-2460</name>
    <dbReference type="NCBI Taxonomy" id="669874"/>
    <lineage>
        <taxon>Eukaryota</taxon>
        <taxon>Fungi</taxon>
        <taxon>Dikarya</taxon>
        <taxon>Ascomycota</taxon>
        <taxon>Saccharomycotina</taxon>
        <taxon>Pichiomycetes</taxon>
        <taxon>Pachysolenaceae</taxon>
        <taxon>Pachysolen</taxon>
    </lineage>
</organism>
<reference evidence="10" key="1">
    <citation type="submission" date="2016-05" db="EMBL/GenBank/DDBJ databases">
        <title>Comparative genomics of biotechnologically important yeasts.</title>
        <authorList>
            <consortium name="DOE Joint Genome Institute"/>
            <person name="Riley R."/>
            <person name="Haridas S."/>
            <person name="Wolfe K.H."/>
            <person name="Lopes M.R."/>
            <person name="Hittinger C.T."/>
            <person name="Goker M."/>
            <person name="Salamov A."/>
            <person name="Wisecaver J."/>
            <person name="Long T.M."/>
            <person name="Aerts A.L."/>
            <person name="Barry K."/>
            <person name="Choi C."/>
            <person name="Clum A."/>
            <person name="Coughlan A.Y."/>
            <person name="Deshpande S."/>
            <person name="Douglass A.P."/>
            <person name="Hanson S.J."/>
            <person name="Klenk H.-P."/>
            <person name="Labutti K."/>
            <person name="Lapidus A."/>
            <person name="Lindquist E."/>
            <person name="Lipzen A."/>
            <person name="Meier-Kolthoff J.P."/>
            <person name="Ohm R.A."/>
            <person name="Otillar R.P."/>
            <person name="Pangilinan J."/>
            <person name="Peng Y."/>
            <person name="Rokas A."/>
            <person name="Rosa C.A."/>
            <person name="Scheuner C."/>
            <person name="Sibirny A.A."/>
            <person name="Slot J.C."/>
            <person name="Stielow J.B."/>
            <person name="Sun H."/>
            <person name="Kurtzman C.P."/>
            <person name="Blackwell M."/>
            <person name="Grigoriev I.V."/>
            <person name="Jeffries T.W."/>
        </authorList>
    </citation>
    <scope>NUCLEOTIDE SEQUENCE [LARGE SCALE GENOMIC DNA]</scope>
    <source>
        <strain evidence="10">NRRL Y-2460</strain>
    </source>
</reference>
<feature type="domain" description="Alcohol dehydrogenase-like C-terminal" evidence="7">
    <location>
        <begin position="177"/>
        <end position="310"/>
    </location>
</feature>
<evidence type="ECO:0000259" key="7">
    <source>
        <dbReference type="Pfam" id="PF00107"/>
    </source>
</evidence>
<dbReference type="OrthoDB" id="3941538at2759"/>
<keyword evidence="5" id="KW-0560">Oxidoreductase</keyword>
<comment type="similarity">
    <text evidence="2 6">Belongs to the zinc-containing alcohol dehydrogenase family.</text>
</comment>
<sequence>MKALVYSGAGLREFKDVPKPALLKPTDAIIKTTSTTICGTDLHISLGDVPACKPGTVLGHEAIGIIESIGNDVKNFVKGDKVIISCITSCGNCYYCLKNLQSHCLDGGWILGHKINGTQAEYTRIPHADHSLIKVPAGIPDKALLMLSDILPTGYEIGILSAKIGKGDSVAIVGAGPVGLACLLTAQTFKPSKIIMIDMDDNRLATSKALGATDTVNPKKVASVSEEINKITSNITAKRTNGVILQDDDLFGVDVAIECVGIPATFDTCQEIIAPGGRIANVGVHGKKVDLQLQDLWIKNIGITTGLVSAFSTQELLDRIISGDLDPKKLVTHTFKFSDLETAYDIFSHAATTGAIKTFIELD</sequence>
<evidence type="ECO:0000256" key="5">
    <source>
        <dbReference type="ARBA" id="ARBA00023002"/>
    </source>
</evidence>
<dbReference type="InterPro" id="IPR002328">
    <property type="entry name" value="ADH_Zn_CS"/>
</dbReference>
<dbReference type="SUPFAM" id="SSF51735">
    <property type="entry name" value="NAD(P)-binding Rossmann-fold domains"/>
    <property type="match status" value="1"/>
</dbReference>
<evidence type="ECO:0000313" key="10">
    <source>
        <dbReference type="Proteomes" id="UP000094236"/>
    </source>
</evidence>
<dbReference type="Pfam" id="PF08240">
    <property type="entry name" value="ADH_N"/>
    <property type="match status" value="1"/>
</dbReference>
<dbReference type="AlphaFoldDB" id="A0A1E4TVV0"/>
<evidence type="ECO:0000259" key="8">
    <source>
        <dbReference type="Pfam" id="PF08240"/>
    </source>
</evidence>